<organism evidence="1 2">
    <name type="scientific">Helicovermis profundi</name>
    <dbReference type="NCBI Taxonomy" id="3065157"/>
    <lineage>
        <taxon>Bacteria</taxon>
        <taxon>Bacillati</taxon>
        <taxon>Bacillota</taxon>
        <taxon>Clostridia</taxon>
        <taxon>Helicovermis</taxon>
    </lineage>
</organism>
<dbReference type="Proteomes" id="UP001321786">
    <property type="component" value="Chromosome"/>
</dbReference>
<dbReference type="InterPro" id="IPR012349">
    <property type="entry name" value="Split_barrel_FMN-bd"/>
</dbReference>
<dbReference type="AlphaFoldDB" id="A0AAU9E1I3"/>
<evidence type="ECO:0000313" key="1">
    <source>
        <dbReference type="EMBL" id="BEP28148.1"/>
    </source>
</evidence>
<evidence type="ECO:0000313" key="2">
    <source>
        <dbReference type="Proteomes" id="UP001321786"/>
    </source>
</evidence>
<proteinExistence type="predicted"/>
<reference evidence="1 2" key="1">
    <citation type="submission" date="2023-08" db="EMBL/GenBank/DDBJ databases">
        <title>Helicovermis profunda gen. nov., sp. nov., a novel mesophilic, fermentative bacterium within the Bacillota from a deep-sea hydrothermal vent chimney.</title>
        <authorList>
            <person name="Miyazaki U."/>
            <person name="Mizutani D."/>
            <person name="Hashimoto Y."/>
            <person name="Tame A."/>
            <person name="Sawayama S."/>
            <person name="Miyazaki J."/>
            <person name="Takai K."/>
            <person name="Nakagawa S."/>
        </authorList>
    </citation>
    <scope>NUCLEOTIDE SEQUENCE [LARGE SCALE GENOMIC DNA]</scope>
    <source>
        <strain evidence="1 2">S502</strain>
    </source>
</reference>
<sequence length="153" mass="17821">MFRKMRREKKQLSTNLSFQILQNAEYGMLATISEDGYPYLTPLNFVYLNKCIYFHSALNGHKLDNIQLNNKVSFCVTCNVKLLSEKFDTSYESVILFGKAHLVEDKERDEALLLLIQKYSKNFIEKGKEYIKKSSNATKVIKIDIEHLTGKRQ</sequence>
<accession>A0AAU9E1I3</accession>
<dbReference type="SUPFAM" id="SSF50475">
    <property type="entry name" value="FMN-binding split barrel"/>
    <property type="match status" value="1"/>
</dbReference>
<dbReference type="RefSeq" id="WP_338536485.1">
    <property type="nucleotide sequence ID" value="NZ_AP028654.1"/>
</dbReference>
<dbReference type="PANTHER" id="PTHR34071">
    <property type="entry name" value="5-NITROIMIDAZOLE ANTIBIOTICS RESISTANCE PROTEIN, NIMA-FAMILY-RELATED PROTEIN-RELATED"/>
    <property type="match status" value="1"/>
</dbReference>
<dbReference type="KEGG" id="hprf:HLPR_04790"/>
<dbReference type="PANTHER" id="PTHR34071:SF2">
    <property type="entry name" value="FLAVIN-NUCLEOTIDE-BINDING PROTEIN"/>
    <property type="match status" value="1"/>
</dbReference>
<dbReference type="EMBL" id="AP028654">
    <property type="protein sequence ID" value="BEP28148.1"/>
    <property type="molecule type" value="Genomic_DNA"/>
</dbReference>
<gene>
    <name evidence="1" type="ORF">HLPR_04790</name>
</gene>
<dbReference type="InterPro" id="IPR024747">
    <property type="entry name" value="Pyridox_Oxase-rel"/>
</dbReference>
<dbReference type="Gene3D" id="2.30.110.10">
    <property type="entry name" value="Electron Transport, Fmn-binding Protein, Chain A"/>
    <property type="match status" value="1"/>
</dbReference>
<name>A0AAU9E1I3_9FIRM</name>
<protein>
    <submittedName>
        <fullName evidence="1">Pyridoxamine 5'-phosphate oxidase family protein</fullName>
    </submittedName>
</protein>
<keyword evidence="2" id="KW-1185">Reference proteome</keyword>
<dbReference type="Pfam" id="PF12900">
    <property type="entry name" value="Pyridox_ox_2"/>
    <property type="match status" value="1"/>
</dbReference>